<dbReference type="EMBL" id="ACCU02000002">
    <property type="protein sequence ID" value="EEE47031.2"/>
    <property type="molecule type" value="Genomic_DNA"/>
</dbReference>
<gene>
    <name evidence="7" type="ORF">SADFL11_4320</name>
</gene>
<reference evidence="7 8" key="1">
    <citation type="submission" date="2008-01" db="EMBL/GenBank/DDBJ databases">
        <authorList>
            <person name="Wagner-Dobler I."/>
            <person name="Ferriera S."/>
            <person name="Johnson J."/>
            <person name="Kravitz S."/>
            <person name="Beeson K."/>
            <person name="Sutton G."/>
            <person name="Rogers Y.-H."/>
            <person name="Friedman R."/>
            <person name="Frazier M."/>
            <person name="Venter J.C."/>
        </authorList>
    </citation>
    <scope>NUCLEOTIDE SEQUENCE [LARGE SCALE GENOMIC DNA]</scope>
    <source>
        <strain evidence="8">DSM 17067 / NCIMB 14079 / DFL-11</strain>
    </source>
</reference>
<dbReference type="GO" id="GO:0009253">
    <property type="term" value="P:peptidoglycan catabolic process"/>
    <property type="evidence" value="ECO:0007669"/>
    <property type="project" value="InterPro"/>
</dbReference>
<keyword evidence="4" id="KW-0326">Glycosidase</keyword>
<accession>A0A5E8H3J2</accession>
<keyword evidence="4" id="KW-0378">Hydrolase</keyword>
<evidence type="ECO:0000256" key="4">
    <source>
        <dbReference type="RuleBase" id="RU003788"/>
    </source>
</evidence>
<dbReference type="SUPFAM" id="SSF47090">
    <property type="entry name" value="PGBD-like"/>
    <property type="match status" value="1"/>
</dbReference>
<keyword evidence="1 4" id="KW-0929">Antimicrobial</keyword>
<evidence type="ECO:0000313" key="8">
    <source>
        <dbReference type="Proteomes" id="UP000004703"/>
    </source>
</evidence>
<dbReference type="InterPro" id="IPR023346">
    <property type="entry name" value="Lysozyme-like_dom_sf"/>
</dbReference>
<keyword evidence="2 4" id="KW-0081">Bacteriolytic enzyme</keyword>
<comment type="similarity">
    <text evidence="4">Belongs to the glycosyl hydrolase 24 family.</text>
</comment>
<proteinExistence type="inferred from homology"/>
<organism evidence="7 8">
    <name type="scientific">Roseibium alexandrii (strain DSM 17067 / NCIMB 14079 / DFL-11)</name>
    <name type="common">Labrenzia alexandrii</name>
    <dbReference type="NCBI Taxonomy" id="244592"/>
    <lineage>
        <taxon>Bacteria</taxon>
        <taxon>Pseudomonadati</taxon>
        <taxon>Pseudomonadota</taxon>
        <taxon>Alphaproteobacteria</taxon>
        <taxon>Hyphomicrobiales</taxon>
        <taxon>Stappiaceae</taxon>
        <taxon>Roseibium</taxon>
    </lineage>
</organism>
<dbReference type="SUPFAM" id="SSF53955">
    <property type="entry name" value="Lysozyme-like"/>
    <property type="match status" value="1"/>
</dbReference>
<evidence type="ECO:0000256" key="2">
    <source>
        <dbReference type="ARBA" id="ARBA00022638"/>
    </source>
</evidence>
<dbReference type="InterPro" id="IPR023347">
    <property type="entry name" value="Lysozyme_dom_sf"/>
</dbReference>
<dbReference type="AlphaFoldDB" id="A0A5E8H3J2"/>
<dbReference type="Pfam" id="PF01471">
    <property type="entry name" value="PG_binding_1"/>
    <property type="match status" value="1"/>
</dbReference>
<dbReference type="CDD" id="cd00737">
    <property type="entry name" value="lyz_endolysin_autolysin"/>
    <property type="match status" value="1"/>
</dbReference>
<evidence type="ECO:0000259" key="6">
    <source>
        <dbReference type="Pfam" id="PF01471"/>
    </source>
</evidence>
<sequence length="336" mass="37646">MNFPRRQFLRLTDFDRHKAVFLCLKERGQIMQMSEKGLAFLAGHEGYVSRAYIDPVGVVTIGYGFTMRGRVFAAWWRTRHGRKLRLGDTISRRDADHIMTRMLDDEYEIPVERTFETLPQHQFDACVSVVYNLGARALSWKWAKALKRGDVKEAARLLRRTGTTAGGHRLNGLVRRRRQEADLLEHGVYTGVLEGRPRLARPVPPSAPDPVVREAQEALTRFGFDPGVIDGWMGHRTKAAVLAYQRQHPDLVNDGIIGPATLVQLRKDALVIKDSQIGGALVTAVTGGGLFGVPWTWILGVAFGLGLILIVYLVWRYGDVLTRRLQGSAAKREAAP</sequence>
<dbReference type="Proteomes" id="UP000004703">
    <property type="component" value="Chromosome"/>
</dbReference>
<evidence type="ECO:0000256" key="5">
    <source>
        <dbReference type="SAM" id="Phobius"/>
    </source>
</evidence>
<dbReference type="PANTHER" id="PTHR38107">
    <property type="match status" value="1"/>
</dbReference>
<dbReference type="EC" id="3.2.1.17" evidence="4"/>
<dbReference type="InterPro" id="IPR036365">
    <property type="entry name" value="PGBD-like_sf"/>
</dbReference>
<dbReference type="InterPro" id="IPR002477">
    <property type="entry name" value="Peptidoglycan-bd-like"/>
</dbReference>
<keyword evidence="5" id="KW-0812">Transmembrane</keyword>
<dbReference type="GO" id="GO:0016998">
    <property type="term" value="P:cell wall macromolecule catabolic process"/>
    <property type="evidence" value="ECO:0007669"/>
    <property type="project" value="InterPro"/>
</dbReference>
<dbReference type="GO" id="GO:0003796">
    <property type="term" value="F:lysozyme activity"/>
    <property type="evidence" value="ECO:0007669"/>
    <property type="project" value="UniProtKB-EC"/>
</dbReference>
<protein>
    <recommendedName>
        <fullName evidence="4">Lysozyme</fullName>
        <ecNumber evidence="4">3.2.1.17</ecNumber>
    </recommendedName>
</protein>
<dbReference type="GO" id="GO:0042742">
    <property type="term" value="P:defense response to bacterium"/>
    <property type="evidence" value="ECO:0007669"/>
    <property type="project" value="UniProtKB-KW"/>
</dbReference>
<dbReference type="InterPro" id="IPR033907">
    <property type="entry name" value="Endolysin_autolysin"/>
</dbReference>
<dbReference type="Pfam" id="PF00959">
    <property type="entry name" value="Phage_lysozyme"/>
    <property type="match status" value="1"/>
</dbReference>
<dbReference type="InterPro" id="IPR002196">
    <property type="entry name" value="Glyco_hydro_24"/>
</dbReference>
<feature type="domain" description="Peptidoglycan binding-like" evidence="6">
    <location>
        <begin position="210"/>
        <end position="265"/>
    </location>
</feature>
<dbReference type="InterPro" id="IPR036366">
    <property type="entry name" value="PGBDSf"/>
</dbReference>
<keyword evidence="5" id="KW-0472">Membrane</keyword>
<reference evidence="7 8" key="2">
    <citation type="submission" date="2013-04" db="EMBL/GenBank/DDBJ databases">
        <authorList>
            <person name="Fiebig A."/>
            <person name="Pradella S."/>
            <person name="Wagner-Doebler I."/>
        </authorList>
    </citation>
    <scope>NUCLEOTIDE SEQUENCE [LARGE SCALE GENOMIC DNA]</scope>
    <source>
        <strain evidence="8">DSM 17067 / NCIMB 14079 / DFL-11</strain>
    </source>
</reference>
<keyword evidence="5" id="KW-1133">Transmembrane helix</keyword>
<dbReference type="Gene3D" id="1.10.530.40">
    <property type="match status" value="1"/>
</dbReference>
<name>A0A5E8H3J2_ROSAD</name>
<evidence type="ECO:0000313" key="7">
    <source>
        <dbReference type="EMBL" id="EEE47031.2"/>
    </source>
</evidence>
<feature type="transmembrane region" description="Helical" evidence="5">
    <location>
        <begin position="295"/>
        <end position="315"/>
    </location>
</feature>
<comment type="caution">
    <text evidence="7">The sequence shown here is derived from an EMBL/GenBank/DDBJ whole genome shotgun (WGS) entry which is preliminary data.</text>
</comment>
<dbReference type="Gene3D" id="1.10.101.10">
    <property type="entry name" value="PGBD-like superfamily/PGBD"/>
    <property type="match status" value="1"/>
</dbReference>
<dbReference type="GO" id="GO:0031640">
    <property type="term" value="P:killing of cells of another organism"/>
    <property type="evidence" value="ECO:0007669"/>
    <property type="project" value="UniProtKB-KW"/>
</dbReference>
<comment type="catalytic activity">
    <reaction evidence="4">
        <text>Hydrolysis of (1-&gt;4)-beta-linkages between N-acetylmuramic acid and N-acetyl-D-glucosamine residues in a peptidoglycan and between N-acetyl-D-glucosamine residues in chitodextrins.</text>
        <dbReference type="EC" id="3.2.1.17"/>
    </reaction>
</comment>
<dbReference type="PANTHER" id="PTHR38107:SF3">
    <property type="entry name" value="LYSOZYME RRRD-RELATED"/>
    <property type="match status" value="1"/>
</dbReference>
<keyword evidence="3" id="KW-1035">Host cytoplasm</keyword>
<evidence type="ECO:0000256" key="3">
    <source>
        <dbReference type="ARBA" id="ARBA00023200"/>
    </source>
</evidence>
<evidence type="ECO:0000256" key="1">
    <source>
        <dbReference type="ARBA" id="ARBA00022529"/>
    </source>
</evidence>
<dbReference type="InterPro" id="IPR051018">
    <property type="entry name" value="Bacteriophage_GH24"/>
</dbReference>